<dbReference type="GO" id="GO:0016787">
    <property type="term" value="F:hydrolase activity"/>
    <property type="evidence" value="ECO:0007669"/>
    <property type="project" value="UniProtKB-KW"/>
</dbReference>
<evidence type="ECO:0000256" key="1">
    <source>
        <dbReference type="ARBA" id="ARBA00001946"/>
    </source>
</evidence>
<dbReference type="GO" id="GO:0015031">
    <property type="term" value="P:protein transport"/>
    <property type="evidence" value="ECO:0007669"/>
    <property type="project" value="UniProtKB-KW"/>
</dbReference>
<evidence type="ECO:0000256" key="2">
    <source>
        <dbReference type="ARBA" id="ARBA00004167"/>
    </source>
</evidence>
<dbReference type="Pfam" id="PF01926">
    <property type="entry name" value="MMR_HSR1"/>
    <property type="match status" value="1"/>
</dbReference>
<evidence type="ECO:0000256" key="15">
    <source>
        <dbReference type="SAM" id="Coils"/>
    </source>
</evidence>
<keyword evidence="8 17" id="KW-0378">Hydrolase</keyword>
<evidence type="ECO:0000256" key="9">
    <source>
        <dbReference type="ARBA" id="ARBA00022805"/>
    </source>
</evidence>
<dbReference type="AlphaFoldDB" id="A0A165U078"/>
<keyword evidence="7" id="KW-0479">Metal-binding</keyword>
<dbReference type="InterPro" id="IPR027417">
    <property type="entry name" value="P-loop_NTPase"/>
</dbReference>
<dbReference type="InterPro" id="IPR045058">
    <property type="entry name" value="GIMA/IAN/Toc"/>
</dbReference>
<evidence type="ECO:0000256" key="12">
    <source>
        <dbReference type="ARBA" id="ARBA00022989"/>
    </source>
</evidence>
<dbReference type="GO" id="GO:0046872">
    <property type="term" value="F:metal ion binding"/>
    <property type="evidence" value="ECO:0007669"/>
    <property type="project" value="UniProtKB-KW"/>
</dbReference>
<dbReference type="GO" id="GO:0016020">
    <property type="term" value="C:membrane"/>
    <property type="evidence" value="ECO:0007669"/>
    <property type="project" value="UniProtKB-SubCell"/>
</dbReference>
<reference evidence="17 18" key="1">
    <citation type="journal article" date="2016" name="Mol. Biol. Evol.">
        <title>Comparative Genomics of Early-Diverging Mushroom-Forming Fungi Provides Insights into the Origins of Lignocellulose Decay Capabilities.</title>
        <authorList>
            <person name="Nagy L.G."/>
            <person name="Riley R."/>
            <person name="Tritt A."/>
            <person name="Adam C."/>
            <person name="Daum C."/>
            <person name="Floudas D."/>
            <person name="Sun H."/>
            <person name="Yadav J.S."/>
            <person name="Pangilinan J."/>
            <person name="Larsson K.H."/>
            <person name="Matsuura K."/>
            <person name="Barry K."/>
            <person name="Labutti K."/>
            <person name="Kuo R."/>
            <person name="Ohm R.A."/>
            <person name="Bhattacharya S.S."/>
            <person name="Shirouzu T."/>
            <person name="Yoshinaga Y."/>
            <person name="Martin F.M."/>
            <person name="Grigoriev I.V."/>
            <person name="Hibbett D.S."/>
        </authorList>
    </citation>
    <scope>NUCLEOTIDE SEQUENCE [LARGE SCALE GENOMIC DNA]</scope>
    <source>
        <strain evidence="17 18">L-15889</strain>
    </source>
</reference>
<evidence type="ECO:0000256" key="4">
    <source>
        <dbReference type="ARBA" id="ARBA00022528"/>
    </source>
</evidence>
<dbReference type="CDD" id="cd00882">
    <property type="entry name" value="Ras_like_GTPase"/>
    <property type="match status" value="1"/>
</dbReference>
<keyword evidence="13" id="KW-0472">Membrane</keyword>
<organism evidence="17 18">
    <name type="scientific">Daedalea quercina L-15889</name>
    <dbReference type="NCBI Taxonomy" id="1314783"/>
    <lineage>
        <taxon>Eukaryota</taxon>
        <taxon>Fungi</taxon>
        <taxon>Dikarya</taxon>
        <taxon>Basidiomycota</taxon>
        <taxon>Agaricomycotina</taxon>
        <taxon>Agaricomycetes</taxon>
        <taxon>Polyporales</taxon>
        <taxon>Fomitopsis</taxon>
    </lineage>
</organism>
<evidence type="ECO:0000256" key="14">
    <source>
        <dbReference type="ARBA" id="ARBA00024013"/>
    </source>
</evidence>
<keyword evidence="15" id="KW-0175">Coiled coil</keyword>
<dbReference type="PANTHER" id="PTHR10903:SF135">
    <property type="entry name" value="TRANSLOCASE OF CHLOROPLAST 120, CHLOROPLASTIC-RELATED"/>
    <property type="match status" value="1"/>
</dbReference>
<evidence type="ECO:0000256" key="7">
    <source>
        <dbReference type="ARBA" id="ARBA00022723"/>
    </source>
</evidence>
<keyword evidence="4" id="KW-0150">Chloroplast</keyword>
<evidence type="ECO:0000259" key="16">
    <source>
        <dbReference type="Pfam" id="PF01926"/>
    </source>
</evidence>
<evidence type="ECO:0000256" key="8">
    <source>
        <dbReference type="ARBA" id="ARBA00022801"/>
    </source>
</evidence>
<dbReference type="PANTHER" id="PTHR10903">
    <property type="entry name" value="GTPASE, IMAP FAMILY MEMBER-RELATED"/>
    <property type="match status" value="1"/>
</dbReference>
<dbReference type="SUPFAM" id="SSF52540">
    <property type="entry name" value="P-loop containing nucleoside triphosphate hydrolases"/>
    <property type="match status" value="1"/>
</dbReference>
<evidence type="ECO:0000256" key="3">
    <source>
        <dbReference type="ARBA" id="ARBA00022448"/>
    </source>
</evidence>
<gene>
    <name evidence="17" type="ORF">DAEQUDRAFT_761634</name>
</gene>
<feature type="domain" description="G" evidence="16">
    <location>
        <begin position="11"/>
        <end position="76"/>
    </location>
</feature>
<evidence type="ECO:0000313" key="17">
    <source>
        <dbReference type="EMBL" id="KZT74202.1"/>
    </source>
</evidence>
<keyword evidence="12" id="KW-1133">Transmembrane helix</keyword>
<evidence type="ECO:0000313" key="18">
    <source>
        <dbReference type="Proteomes" id="UP000076727"/>
    </source>
</evidence>
<keyword evidence="9" id="KW-1002">Plastid outer membrane</keyword>
<feature type="coiled-coil region" evidence="15">
    <location>
        <begin position="218"/>
        <end position="275"/>
    </location>
</feature>
<dbReference type="STRING" id="1314783.A0A165U078"/>
<protein>
    <submittedName>
        <fullName evidence="17">p-loop containing nucleoside triphosphate hydrolase protein</fullName>
    </submittedName>
</protein>
<dbReference type="Gene3D" id="3.40.50.300">
    <property type="entry name" value="P-loop containing nucleotide triphosphate hydrolases"/>
    <property type="match status" value="1"/>
</dbReference>
<comment type="subcellular location">
    <subcellularLocation>
        <location evidence="2">Membrane</location>
        <topology evidence="2">Single-pass membrane protein</topology>
    </subcellularLocation>
    <subcellularLocation>
        <location evidence="14">Plastid</location>
        <location evidence="14">Chloroplast outer membrane</location>
    </subcellularLocation>
</comment>
<accession>A0A165U078</accession>
<keyword evidence="18" id="KW-1185">Reference proteome</keyword>
<keyword evidence="5" id="KW-0934">Plastid</keyword>
<sequence length="306" mass="35111">MTPYNADIKLIAVTGPTGAGKTTFINHVCGSNLKVGTGLRSCTANIDVASCTMDDQKIVLIDTPGFDDTSKSQAEVLDDIGKFLKQADERELKVSGVIYMHRISDRRVGGIARENFRLFEKICGEGAMKNVLIVTTMWEDVDERIGQAREQELATKSLFFQTAMKQGASMDRLQNNPDSAKWVVSRFLPNPYRRLQMQRELVDENKQVPETEAGGILSDILKQQQERHQREMNKLREELQRESDRAEMSRIREELRRTKEELRRVKRDEEKLQGGAGGILRFLRAGYRVEYRVLLCWKVYRILEPQ</sequence>
<evidence type="ECO:0000256" key="11">
    <source>
        <dbReference type="ARBA" id="ARBA00022927"/>
    </source>
</evidence>
<evidence type="ECO:0000256" key="13">
    <source>
        <dbReference type="ARBA" id="ARBA00023136"/>
    </source>
</evidence>
<evidence type="ECO:0000256" key="6">
    <source>
        <dbReference type="ARBA" id="ARBA00022692"/>
    </source>
</evidence>
<keyword evidence="3" id="KW-0813">Transport</keyword>
<keyword evidence="11" id="KW-0653">Protein transport</keyword>
<dbReference type="OrthoDB" id="8954335at2759"/>
<keyword evidence="10" id="KW-0460">Magnesium</keyword>
<comment type="cofactor">
    <cofactor evidence="1">
        <name>Mg(2+)</name>
        <dbReference type="ChEBI" id="CHEBI:18420"/>
    </cofactor>
</comment>
<name>A0A165U078_9APHY</name>
<proteinExistence type="predicted"/>
<dbReference type="EMBL" id="KV429034">
    <property type="protein sequence ID" value="KZT74202.1"/>
    <property type="molecule type" value="Genomic_DNA"/>
</dbReference>
<evidence type="ECO:0000256" key="10">
    <source>
        <dbReference type="ARBA" id="ARBA00022842"/>
    </source>
</evidence>
<dbReference type="InterPro" id="IPR006073">
    <property type="entry name" value="GTP-bd"/>
</dbReference>
<dbReference type="GO" id="GO:0005525">
    <property type="term" value="F:GTP binding"/>
    <property type="evidence" value="ECO:0007669"/>
    <property type="project" value="InterPro"/>
</dbReference>
<evidence type="ECO:0000256" key="5">
    <source>
        <dbReference type="ARBA" id="ARBA00022640"/>
    </source>
</evidence>
<dbReference type="Proteomes" id="UP000076727">
    <property type="component" value="Unassembled WGS sequence"/>
</dbReference>
<keyword evidence="6" id="KW-0812">Transmembrane</keyword>